<proteinExistence type="predicted"/>
<evidence type="ECO:0000313" key="1">
    <source>
        <dbReference type="EMBL" id="JAE00413.1"/>
    </source>
</evidence>
<reference evidence="1" key="1">
    <citation type="submission" date="2014-09" db="EMBL/GenBank/DDBJ databases">
        <authorList>
            <person name="Magalhaes I.L.F."/>
            <person name="Oliveira U."/>
            <person name="Santos F.R."/>
            <person name="Vidigal T.H.D.A."/>
            <person name="Brescovit A.D."/>
            <person name="Santos A.J."/>
        </authorList>
    </citation>
    <scope>NUCLEOTIDE SEQUENCE</scope>
    <source>
        <tissue evidence="1">Shoot tissue taken approximately 20 cm above the soil surface</tissue>
    </source>
</reference>
<dbReference type="EMBL" id="GBRH01197483">
    <property type="protein sequence ID" value="JAE00413.1"/>
    <property type="molecule type" value="Transcribed_RNA"/>
</dbReference>
<dbReference type="AlphaFoldDB" id="A0A0A9EWI7"/>
<reference evidence="1" key="2">
    <citation type="journal article" date="2015" name="Data Brief">
        <title>Shoot transcriptome of the giant reed, Arundo donax.</title>
        <authorList>
            <person name="Barrero R.A."/>
            <person name="Guerrero F.D."/>
            <person name="Moolhuijzen P."/>
            <person name="Goolsby J.A."/>
            <person name="Tidwell J."/>
            <person name="Bellgard S.E."/>
            <person name="Bellgard M.I."/>
        </authorList>
    </citation>
    <scope>NUCLEOTIDE SEQUENCE</scope>
    <source>
        <tissue evidence="1">Shoot tissue taken approximately 20 cm above the soil surface</tissue>
    </source>
</reference>
<name>A0A0A9EWI7_ARUDO</name>
<protein>
    <submittedName>
        <fullName evidence="1">Uncharacterized protein</fullName>
    </submittedName>
</protein>
<organism evidence="1">
    <name type="scientific">Arundo donax</name>
    <name type="common">Giant reed</name>
    <name type="synonym">Donax arundinaceus</name>
    <dbReference type="NCBI Taxonomy" id="35708"/>
    <lineage>
        <taxon>Eukaryota</taxon>
        <taxon>Viridiplantae</taxon>
        <taxon>Streptophyta</taxon>
        <taxon>Embryophyta</taxon>
        <taxon>Tracheophyta</taxon>
        <taxon>Spermatophyta</taxon>
        <taxon>Magnoliopsida</taxon>
        <taxon>Liliopsida</taxon>
        <taxon>Poales</taxon>
        <taxon>Poaceae</taxon>
        <taxon>PACMAD clade</taxon>
        <taxon>Arundinoideae</taxon>
        <taxon>Arundineae</taxon>
        <taxon>Arundo</taxon>
    </lineage>
</organism>
<accession>A0A0A9EWI7</accession>
<sequence>MWEAAICGFLTFMSVHSPGSCMQLLDSCLEEIEYYLD</sequence>